<dbReference type="GO" id="GO:0005886">
    <property type="term" value="C:plasma membrane"/>
    <property type="evidence" value="ECO:0007669"/>
    <property type="project" value="TreeGrafter"/>
</dbReference>
<reference evidence="10" key="1">
    <citation type="journal article" date="2013" name="Genome Biol.">
        <title>Draft genome of the mountain pine beetle, Dendroctonus ponderosae Hopkins, a major forest pest.</title>
        <authorList>
            <person name="Keeling C.I."/>
            <person name="Yuen M.M."/>
            <person name="Liao N.Y."/>
            <person name="Docking T.R."/>
            <person name="Chan S.K."/>
            <person name="Taylor G.A."/>
            <person name="Palmquist D.L."/>
            <person name="Jackman S.D."/>
            <person name="Nguyen A."/>
            <person name="Li M."/>
            <person name="Henderson H."/>
            <person name="Janes J.K."/>
            <person name="Zhao Y."/>
            <person name="Pandoh P."/>
            <person name="Moore R."/>
            <person name="Sperling F.A."/>
            <person name="Huber D.P."/>
            <person name="Birol I."/>
            <person name="Jones S.J."/>
            <person name="Bohlmann J."/>
        </authorList>
    </citation>
    <scope>NUCLEOTIDE SEQUENCE</scope>
</reference>
<feature type="transmembrane region" description="Helical" evidence="8">
    <location>
        <begin position="18"/>
        <end position="42"/>
    </location>
</feature>
<dbReference type="GO" id="GO:0005283">
    <property type="term" value="F:amino acid:sodium symporter activity"/>
    <property type="evidence" value="ECO:0007669"/>
    <property type="project" value="TreeGrafter"/>
</dbReference>
<sequence>MQIASHNKHKHLLQRDSILIAVITISVLLLMAFLANTCVQIIRSYGYSYYPSSFARISFYQLLRQAKDSLPPTISNTPVQYMRHNSFIPGEQVIRPGADGAHESGYQVLRLATEILPATFAVMGADQVSPFWAVLTYFILIMFGIAQQLAIRHCVITGIMAIKPKVLKKWHSTITFFSCACSFIWASQWLLRDLRGLLHESFSWEAFGGW</sequence>
<keyword evidence="4 8" id="KW-0812">Transmembrane</keyword>
<evidence type="ECO:0000313" key="9">
    <source>
        <dbReference type="EnsemblMetazoa" id="XP_019765941.1"/>
    </source>
</evidence>
<evidence type="ECO:0000256" key="8">
    <source>
        <dbReference type="SAM" id="Phobius"/>
    </source>
</evidence>
<accession>A0AAR5PYN5</accession>
<dbReference type="PANTHER" id="PTHR11616">
    <property type="entry name" value="SODIUM/CHLORIDE DEPENDENT TRANSPORTER"/>
    <property type="match status" value="1"/>
</dbReference>
<dbReference type="EnsemblMetazoa" id="XM_019910382.1">
    <property type="protein sequence ID" value="XP_019765941.1"/>
    <property type="gene ID" value="LOC109541508"/>
</dbReference>
<dbReference type="Proteomes" id="UP000019118">
    <property type="component" value="Unassembled WGS sequence"/>
</dbReference>
<protein>
    <submittedName>
        <fullName evidence="9">Uncharacterized protein</fullName>
    </submittedName>
</protein>
<dbReference type="InterPro" id="IPR000175">
    <property type="entry name" value="Na/ntran_symport"/>
</dbReference>
<feature type="transmembrane region" description="Helical" evidence="8">
    <location>
        <begin position="172"/>
        <end position="191"/>
    </location>
</feature>
<name>A0AAR5PYN5_DENPD</name>
<evidence type="ECO:0000256" key="6">
    <source>
        <dbReference type="ARBA" id="ARBA00022989"/>
    </source>
</evidence>
<keyword evidence="10" id="KW-1185">Reference proteome</keyword>
<dbReference type="GO" id="GO:0089718">
    <property type="term" value="P:amino acid import across plasma membrane"/>
    <property type="evidence" value="ECO:0007669"/>
    <property type="project" value="TreeGrafter"/>
</dbReference>
<dbReference type="InterPro" id="IPR037272">
    <property type="entry name" value="SNS_sf"/>
</dbReference>
<feature type="transmembrane region" description="Helical" evidence="8">
    <location>
        <begin position="131"/>
        <end position="151"/>
    </location>
</feature>
<comment type="subcellular location">
    <subcellularLocation>
        <location evidence="1">Membrane</location>
        <topology evidence="1">Multi-pass membrane protein</topology>
    </subcellularLocation>
</comment>
<keyword evidence="3" id="KW-0813">Transport</keyword>
<dbReference type="PROSITE" id="PS50267">
    <property type="entry name" value="NA_NEUROTRAN_SYMP_3"/>
    <property type="match status" value="1"/>
</dbReference>
<keyword evidence="7 8" id="KW-0472">Membrane</keyword>
<evidence type="ECO:0000256" key="3">
    <source>
        <dbReference type="ARBA" id="ARBA00022448"/>
    </source>
</evidence>
<evidence type="ECO:0000313" key="10">
    <source>
        <dbReference type="Proteomes" id="UP000019118"/>
    </source>
</evidence>
<dbReference type="SUPFAM" id="SSF161070">
    <property type="entry name" value="SNF-like"/>
    <property type="match status" value="1"/>
</dbReference>
<dbReference type="AlphaFoldDB" id="A0AAR5PYN5"/>
<comment type="similarity">
    <text evidence="2">Belongs to the sodium:neurotransmitter symporter (SNF) (TC 2.A.22) family.</text>
</comment>
<evidence type="ECO:0000256" key="4">
    <source>
        <dbReference type="ARBA" id="ARBA00022692"/>
    </source>
</evidence>
<keyword evidence="5" id="KW-0769">Symport</keyword>
<dbReference type="GO" id="GO:0015179">
    <property type="term" value="F:L-amino acid transmembrane transporter activity"/>
    <property type="evidence" value="ECO:0007669"/>
    <property type="project" value="TreeGrafter"/>
</dbReference>
<evidence type="ECO:0000256" key="5">
    <source>
        <dbReference type="ARBA" id="ARBA00022847"/>
    </source>
</evidence>
<dbReference type="PANTHER" id="PTHR11616:SF323">
    <property type="entry name" value="SODIUM-DEPENDENT TRANSPORTER BEDRAGGLED"/>
    <property type="match status" value="1"/>
</dbReference>
<evidence type="ECO:0000256" key="1">
    <source>
        <dbReference type="ARBA" id="ARBA00004141"/>
    </source>
</evidence>
<organism evidence="9 10">
    <name type="scientific">Dendroctonus ponderosae</name>
    <name type="common">Mountain pine beetle</name>
    <dbReference type="NCBI Taxonomy" id="77166"/>
    <lineage>
        <taxon>Eukaryota</taxon>
        <taxon>Metazoa</taxon>
        <taxon>Ecdysozoa</taxon>
        <taxon>Arthropoda</taxon>
        <taxon>Hexapoda</taxon>
        <taxon>Insecta</taxon>
        <taxon>Pterygota</taxon>
        <taxon>Neoptera</taxon>
        <taxon>Endopterygota</taxon>
        <taxon>Coleoptera</taxon>
        <taxon>Polyphaga</taxon>
        <taxon>Cucujiformia</taxon>
        <taxon>Curculionidae</taxon>
        <taxon>Scolytinae</taxon>
        <taxon>Dendroctonus</taxon>
    </lineage>
</organism>
<keyword evidence="6 8" id="KW-1133">Transmembrane helix</keyword>
<reference evidence="9" key="2">
    <citation type="submission" date="2024-08" db="UniProtKB">
        <authorList>
            <consortium name="EnsemblMetazoa"/>
        </authorList>
    </citation>
    <scope>IDENTIFICATION</scope>
</reference>
<evidence type="ECO:0000256" key="2">
    <source>
        <dbReference type="ARBA" id="ARBA00006459"/>
    </source>
</evidence>
<evidence type="ECO:0000256" key="7">
    <source>
        <dbReference type="ARBA" id="ARBA00023136"/>
    </source>
</evidence>
<proteinExistence type="inferred from homology"/>